<sequence length="411" mass="45980">MSISYIPKGTFAVCTNQLNATPREFITSRGEVSVFHNGNPLLTVEDRKLKSNFTCKSPVNLGASFLAFGAGLIAAALLFSTPLGWGIFFFALGLGITFLQITHSCTSPMQSGNGWILPHSTTKFDGYNAITQMSMLSCNNGGVLKPFFSYSLACKASVEIRNNNYTEIGINVIVSFFTGLLLPEAFSTKGVFKVLRTNAIGLGVTWSIQYAQRGYMRRDEELSDNLVYQNMNESVDKNMFFPDKNPISDYSKFPNPSDLNDIASLESFKDAVKQGKITSNNSYAQGQLNKFSNYTTNQLKNSTEFQKFLSEIDKNTYGKDLRKSMFSDFRDSSRRNNKLKSTTKAVRNAIAQNQIDIKRSFYGMLRKAGEGSLFFLPFVSTYFSENMRKYFAKEAFKDMNNGINVVSQNPL</sequence>
<dbReference type="KEGG" id="cspu:CGC55_01015"/>
<dbReference type="EMBL" id="UAVP01000011">
    <property type="protein sequence ID" value="SQA76500.1"/>
    <property type="molecule type" value="Genomic_DNA"/>
</dbReference>
<reference evidence="3 5" key="3">
    <citation type="submission" date="2018-06" db="EMBL/GenBank/DDBJ databases">
        <authorList>
            <consortium name="Pathogen Informatics"/>
            <person name="Doyle S."/>
        </authorList>
    </citation>
    <scope>NUCLEOTIDE SEQUENCE [LARGE SCALE GENOMIC DNA]</scope>
    <source>
        <strain evidence="3 5">NCTC11653</strain>
    </source>
</reference>
<keyword evidence="1" id="KW-1133">Transmembrane helix</keyword>
<evidence type="ECO:0000313" key="3">
    <source>
        <dbReference type="EMBL" id="SQA76500.1"/>
    </source>
</evidence>
<keyword evidence="1" id="KW-0812">Transmembrane</keyword>
<reference evidence="2" key="1">
    <citation type="journal article" date="2017" name="Genome Announc.">
        <title>Twelve Complete Reference Genomes of Clinical Isolates in the Capnocytophaga Genus.</title>
        <authorList>
            <person name="Villarma A."/>
            <person name="Gulvik C.A."/>
            <person name="Rowe L.A."/>
            <person name="Sheth M."/>
            <person name="Juieng P."/>
            <person name="Nicholson A.C."/>
            <person name="Loparev V.N."/>
            <person name="McQuiston J.R."/>
        </authorList>
    </citation>
    <scope>NUCLEOTIDE SEQUENCE</scope>
    <source>
        <strain evidence="2">KC1668</strain>
    </source>
</reference>
<evidence type="ECO:0008006" key="6">
    <source>
        <dbReference type="Google" id="ProtNLM"/>
    </source>
</evidence>
<reference evidence="4" key="2">
    <citation type="submission" date="2017-06" db="EMBL/GenBank/DDBJ databases">
        <title>Capnocytophaga spp. assemblies.</title>
        <authorList>
            <person name="Gulvik C.A."/>
        </authorList>
    </citation>
    <scope>NUCLEOTIDE SEQUENCE [LARGE SCALE GENOMIC DNA]</scope>
    <source>
        <strain evidence="4">KC1668</strain>
    </source>
</reference>
<dbReference type="Proteomes" id="UP000249902">
    <property type="component" value="Unassembled WGS sequence"/>
</dbReference>
<feature type="transmembrane region" description="Helical" evidence="1">
    <location>
        <begin position="57"/>
        <end position="77"/>
    </location>
</feature>
<accession>A0AAX2IDT5</accession>
<keyword evidence="1" id="KW-0472">Membrane</keyword>
<evidence type="ECO:0000256" key="1">
    <source>
        <dbReference type="SAM" id="Phobius"/>
    </source>
</evidence>
<organism evidence="3 5">
    <name type="scientific">Capnocytophaga sputigena</name>
    <dbReference type="NCBI Taxonomy" id="1019"/>
    <lineage>
        <taxon>Bacteria</taxon>
        <taxon>Pseudomonadati</taxon>
        <taxon>Bacteroidota</taxon>
        <taxon>Flavobacteriia</taxon>
        <taxon>Flavobacteriales</taxon>
        <taxon>Flavobacteriaceae</taxon>
        <taxon>Capnocytophaga</taxon>
    </lineage>
</organism>
<feature type="transmembrane region" description="Helical" evidence="1">
    <location>
        <begin position="83"/>
        <end position="101"/>
    </location>
</feature>
<dbReference type="Proteomes" id="UP000217301">
    <property type="component" value="Chromosome"/>
</dbReference>
<dbReference type="RefSeq" id="WP_002682336.1">
    <property type="nucleotide sequence ID" value="NZ_CP022385.1"/>
</dbReference>
<evidence type="ECO:0000313" key="4">
    <source>
        <dbReference type="Proteomes" id="UP000217301"/>
    </source>
</evidence>
<name>A0AAX2IDT5_CAPSP</name>
<keyword evidence="4" id="KW-1185">Reference proteome</keyword>
<proteinExistence type="predicted"/>
<gene>
    <name evidence="2" type="ORF">CGC55_01015</name>
    <name evidence="3" type="ORF">NCTC11653_02425</name>
</gene>
<dbReference type="EMBL" id="CP022385">
    <property type="protein sequence ID" value="ATA83165.1"/>
    <property type="molecule type" value="Genomic_DNA"/>
</dbReference>
<protein>
    <recommendedName>
        <fullName evidence="6">DUF4280 domain-containing protein</fullName>
    </recommendedName>
</protein>
<evidence type="ECO:0000313" key="2">
    <source>
        <dbReference type="EMBL" id="ATA83165.1"/>
    </source>
</evidence>
<dbReference type="AlphaFoldDB" id="A0AAX2IDT5"/>
<evidence type="ECO:0000313" key="5">
    <source>
        <dbReference type="Proteomes" id="UP000249902"/>
    </source>
</evidence>